<feature type="active site" evidence="14">
    <location>
        <position position="241"/>
    </location>
</feature>
<dbReference type="Pfam" id="PF18826">
    <property type="entry name" value="bVLRF1"/>
    <property type="match status" value="1"/>
</dbReference>
<evidence type="ECO:0000256" key="7">
    <source>
        <dbReference type="ARBA" id="ARBA00022759"/>
    </source>
</evidence>
<dbReference type="Proteomes" id="UP000515159">
    <property type="component" value="Chromosome 5"/>
</dbReference>
<dbReference type="GO" id="GO:0005737">
    <property type="term" value="C:cytoplasm"/>
    <property type="evidence" value="ECO:0007669"/>
    <property type="project" value="UniProtKB-SubCell"/>
</dbReference>
<evidence type="ECO:0000256" key="13">
    <source>
        <dbReference type="PROSITE-ProRule" id="PRU00023"/>
    </source>
</evidence>
<dbReference type="GeneID" id="117360682"/>
<dbReference type="InterPro" id="IPR041540">
    <property type="entry name" value="VATC"/>
</dbReference>
<keyword evidence="6" id="KW-0677">Repeat</keyword>
<evidence type="ECO:0000256" key="5">
    <source>
        <dbReference type="ARBA" id="ARBA00022723"/>
    </source>
</evidence>
<evidence type="ECO:0000256" key="1">
    <source>
        <dbReference type="ARBA" id="ARBA00004496"/>
    </source>
</evidence>
<dbReference type="GO" id="GO:0016787">
    <property type="term" value="F:hydrolase activity"/>
    <property type="evidence" value="ECO:0007669"/>
    <property type="project" value="UniProtKB-KW"/>
</dbReference>
<keyword evidence="5" id="KW-0479">Metal-binding</keyword>
<feature type="repeat" description="ANK" evidence="13">
    <location>
        <begin position="594"/>
        <end position="626"/>
    </location>
</feature>
<feature type="compositionally biased region" description="Basic and acidic residues" evidence="15">
    <location>
        <begin position="686"/>
        <end position="699"/>
    </location>
</feature>
<name>A0A6P8RG71_GEOSA</name>
<dbReference type="RefSeq" id="XP_033800756.1">
    <property type="nucleotide sequence ID" value="XM_033944865.1"/>
</dbReference>
<reference evidence="18" key="1">
    <citation type="submission" date="2025-08" db="UniProtKB">
        <authorList>
            <consortium name="RefSeq"/>
        </authorList>
    </citation>
    <scope>IDENTIFICATION</scope>
</reference>
<keyword evidence="8" id="KW-0863">Zinc-finger</keyword>
<dbReference type="KEGG" id="gsh:117360682"/>
<dbReference type="GO" id="GO:0008270">
    <property type="term" value="F:zinc ion binding"/>
    <property type="evidence" value="ECO:0007669"/>
    <property type="project" value="UniProtKB-KW"/>
</dbReference>
<evidence type="ECO:0000256" key="10">
    <source>
        <dbReference type="ARBA" id="ARBA00022833"/>
    </source>
</evidence>
<keyword evidence="9 14" id="KW-0378">Hydrolase</keyword>
<dbReference type="InParanoid" id="A0A6P8RG71"/>
<dbReference type="FunCoup" id="A0A6P8RG71">
    <property type="interactions" value="679"/>
</dbReference>
<comment type="subcellular location">
    <subcellularLocation>
        <location evidence="1">Cytoplasm</location>
    </subcellularLocation>
</comment>
<evidence type="ECO:0000313" key="18">
    <source>
        <dbReference type="RefSeq" id="XP_033800756.1"/>
    </source>
</evidence>
<keyword evidence="7 14" id="KW-0255">Endonuclease</keyword>
<sequence length="780" mass="88461">MELEIRSVFEAGQDSYLLNGLSLVNFSTRHILPEKPSNTCTEQIEGMDKERSIQMIPEISDRMCCSTCQCVFESREEQIEHYKLDWHRFNLKQRLMGKVMVSVQEFEDRMHAGDVSSISGSDWEDSSEETETGPVPAQIEDSNFACEEGHRMGSLPHRVLFQNAEGQFLSVFRCVLSTRKDAEMEPSDLVECLKSLHVNCCWLILMTGGGHFAGAVFRGNEVVKHKTFHRYTIRAKRGTSQGLHDSQNHGSMPKSAGASLRRYNELALLKDIQILLESWAQELQEAHAIFLRAPSHNTAIFYGRKNSLLQKNDPRIRNIPIATRRATFKEVKRVHATLAALQVYGKDTDTVDIMSNPKKVWKKAKSITLKEPYTAETHSELHECPGLSDEKEEEDLVSAEELIMEEESLETLHLKEFEVFPRRKRKKKKRKDGKKSNEEFFDCSAVPGTHLLKFSAGATPINEALKSAGSEEQRGRTHFSVSTGEGALAYQLRNELFTFCKTGATISLQCLLQPLLLGAPESEERPGAPVHAEPVHIAGKMADECVLWTDLLRPDFGNALREQQEPKFCTSSERSDEQEAPVLRALINERVESTGFTLLHVAAAAGQSSIVHILMDAGWDPAVRDDAGQTPYLVSADKRTRNVFRKYQADNPEKFDYSKSQIPEPLTAEIETKKLEKRRAQKTQRRQREKEEKERHKQEEAEVTEKIRFAALSDREKRALAAERRFAEQLSSEGTPVTNIKRCWTCGESLLGRIPFQYLDFSFCSTACLQLHRRSRAAKS</sequence>
<evidence type="ECO:0000256" key="9">
    <source>
        <dbReference type="ARBA" id="ARBA00022801"/>
    </source>
</evidence>
<keyword evidence="10" id="KW-0862">Zinc</keyword>
<keyword evidence="12" id="KW-0175">Coiled coil</keyword>
<dbReference type="PROSITE" id="PS50297">
    <property type="entry name" value="ANK_REP_REGION"/>
    <property type="match status" value="1"/>
</dbReference>
<dbReference type="CTD" id="55139"/>
<dbReference type="Pfam" id="PF18716">
    <property type="entry name" value="VATC"/>
    <property type="match status" value="1"/>
</dbReference>
<evidence type="ECO:0000256" key="8">
    <source>
        <dbReference type="ARBA" id="ARBA00022771"/>
    </source>
</evidence>
<organism evidence="17 18">
    <name type="scientific">Geotrypetes seraphini</name>
    <name type="common">Gaboon caecilian</name>
    <name type="synonym">Caecilia seraphini</name>
    <dbReference type="NCBI Taxonomy" id="260995"/>
    <lineage>
        <taxon>Eukaryota</taxon>
        <taxon>Metazoa</taxon>
        <taxon>Chordata</taxon>
        <taxon>Craniata</taxon>
        <taxon>Vertebrata</taxon>
        <taxon>Euteleostomi</taxon>
        <taxon>Amphibia</taxon>
        <taxon>Gymnophiona</taxon>
        <taxon>Geotrypetes</taxon>
    </lineage>
</organism>
<evidence type="ECO:0000256" key="11">
    <source>
        <dbReference type="ARBA" id="ARBA00023043"/>
    </source>
</evidence>
<dbReference type="OrthoDB" id="429841at2759"/>
<protein>
    <submittedName>
        <fullName evidence="18">Ankyrin repeat and zinc finger domain-containing protein 1 isoform X1</fullName>
    </submittedName>
</protein>
<evidence type="ECO:0000256" key="14">
    <source>
        <dbReference type="PROSITE-ProRule" id="PRU01389"/>
    </source>
</evidence>
<proteinExistence type="inferred from homology"/>
<dbReference type="InterPro" id="IPR036770">
    <property type="entry name" value="Ankyrin_rpt-contain_sf"/>
</dbReference>
<comment type="similarity">
    <text evidence="2 14">Belongs to the ANKZF1/VMS1 family.</text>
</comment>
<evidence type="ECO:0000256" key="4">
    <source>
        <dbReference type="ARBA" id="ARBA00022722"/>
    </source>
</evidence>
<dbReference type="GO" id="GO:0036503">
    <property type="term" value="P:ERAD pathway"/>
    <property type="evidence" value="ECO:0007669"/>
    <property type="project" value="TreeGrafter"/>
</dbReference>
<evidence type="ECO:0000256" key="15">
    <source>
        <dbReference type="SAM" id="MobiDB-lite"/>
    </source>
</evidence>
<accession>A0A6P8RG71</accession>
<feature type="domain" description="VLRF1" evidence="16">
    <location>
        <begin position="198"/>
        <end position="341"/>
    </location>
</feature>
<dbReference type="PROSITE" id="PS52044">
    <property type="entry name" value="VLRF1"/>
    <property type="match status" value="1"/>
</dbReference>
<keyword evidence="17" id="KW-1185">Reference proteome</keyword>
<feature type="compositionally biased region" description="Acidic residues" evidence="15">
    <location>
        <begin position="122"/>
        <end position="131"/>
    </location>
</feature>
<dbReference type="Gene3D" id="1.25.40.20">
    <property type="entry name" value="Ankyrin repeat-containing domain"/>
    <property type="match status" value="1"/>
</dbReference>
<dbReference type="AlphaFoldDB" id="A0A6P8RG71"/>
<dbReference type="PROSITE" id="PS50088">
    <property type="entry name" value="ANK_REPEAT"/>
    <property type="match status" value="1"/>
</dbReference>
<evidence type="ECO:0000313" key="17">
    <source>
        <dbReference type="Proteomes" id="UP000515159"/>
    </source>
</evidence>
<keyword evidence="3 14" id="KW-0963">Cytoplasm</keyword>
<dbReference type="GO" id="GO:0004519">
    <property type="term" value="F:endonuclease activity"/>
    <property type="evidence" value="ECO:0007669"/>
    <property type="project" value="UniProtKB-KW"/>
</dbReference>
<evidence type="ECO:0000256" key="2">
    <source>
        <dbReference type="ARBA" id="ARBA00009262"/>
    </source>
</evidence>
<feature type="region of interest" description="Disordered" evidence="15">
    <location>
        <begin position="655"/>
        <end position="699"/>
    </location>
</feature>
<comment type="domain">
    <text evidence="14">The VLRF1 domain mediates binding to the 60S ribosomal subunit.</text>
</comment>
<feature type="compositionally biased region" description="Basic residues" evidence="15">
    <location>
        <begin position="675"/>
        <end position="685"/>
    </location>
</feature>
<dbReference type="InterPro" id="IPR041175">
    <property type="entry name" value="VLRF1/Vms1"/>
</dbReference>
<gene>
    <name evidence="18" type="primary">ANKZF1</name>
</gene>
<dbReference type="SUPFAM" id="SSF48403">
    <property type="entry name" value="Ankyrin repeat"/>
    <property type="match status" value="1"/>
</dbReference>
<evidence type="ECO:0000256" key="3">
    <source>
        <dbReference type="ARBA" id="ARBA00022490"/>
    </source>
</evidence>
<evidence type="ECO:0000256" key="6">
    <source>
        <dbReference type="ARBA" id="ARBA00022737"/>
    </source>
</evidence>
<keyword evidence="11 13" id="KW-0040">ANK repeat</keyword>
<dbReference type="PANTHER" id="PTHR16036:SF2">
    <property type="entry name" value="TRNA ENDONUCLEASE ANKZF1"/>
    <property type="match status" value="1"/>
</dbReference>
<dbReference type="InterPro" id="IPR002110">
    <property type="entry name" value="Ankyrin_rpt"/>
</dbReference>
<evidence type="ECO:0000259" key="16">
    <source>
        <dbReference type="PROSITE" id="PS52044"/>
    </source>
</evidence>
<keyword evidence="4 14" id="KW-0540">Nuclease</keyword>
<dbReference type="InterPro" id="IPR047139">
    <property type="entry name" value="ANKZ1/VMS1"/>
</dbReference>
<feature type="region of interest" description="Disordered" evidence="15">
    <location>
        <begin position="114"/>
        <end position="136"/>
    </location>
</feature>
<evidence type="ECO:0000256" key="12">
    <source>
        <dbReference type="ARBA" id="ARBA00023054"/>
    </source>
</evidence>
<dbReference type="PANTHER" id="PTHR16036">
    <property type="entry name" value="ANKYRIN REPEAT AND ZINC FINGER DOMAIN-CONTAINING PROTEIN 1"/>
    <property type="match status" value="1"/>
</dbReference>